<organism evidence="2 3">
    <name type="scientific">Parendozoicomonas callyspongiae</name>
    <dbReference type="NCBI Taxonomy" id="2942213"/>
    <lineage>
        <taxon>Bacteria</taxon>
        <taxon>Pseudomonadati</taxon>
        <taxon>Pseudomonadota</taxon>
        <taxon>Gammaproteobacteria</taxon>
        <taxon>Oceanospirillales</taxon>
        <taxon>Endozoicomonadaceae</taxon>
        <taxon>Parendozoicomonas</taxon>
    </lineage>
</organism>
<evidence type="ECO:0000313" key="3">
    <source>
        <dbReference type="Proteomes" id="UP001203338"/>
    </source>
</evidence>
<gene>
    <name evidence="2" type="ORF">M3P05_05285</name>
</gene>
<dbReference type="Gene3D" id="3.40.630.30">
    <property type="match status" value="1"/>
</dbReference>
<keyword evidence="3" id="KW-1185">Reference proteome</keyword>
<dbReference type="SUPFAM" id="SSF55729">
    <property type="entry name" value="Acyl-CoA N-acyltransferases (Nat)"/>
    <property type="match status" value="1"/>
</dbReference>
<name>A0ABT0PDA2_9GAMM</name>
<dbReference type="PANTHER" id="PTHR43233:SF1">
    <property type="entry name" value="FAMILY N-ACETYLTRANSFERASE, PUTATIVE (AFU_ORTHOLOGUE AFUA_6G03350)-RELATED"/>
    <property type="match status" value="1"/>
</dbReference>
<dbReference type="PROSITE" id="PS51186">
    <property type="entry name" value="GNAT"/>
    <property type="match status" value="1"/>
</dbReference>
<dbReference type="InterPro" id="IPR016181">
    <property type="entry name" value="Acyl_CoA_acyltransferase"/>
</dbReference>
<dbReference type="InterPro" id="IPR000182">
    <property type="entry name" value="GNAT_dom"/>
</dbReference>
<evidence type="ECO:0000313" key="2">
    <source>
        <dbReference type="EMBL" id="MCL6269358.1"/>
    </source>
</evidence>
<reference evidence="2 3" key="1">
    <citation type="submission" date="2022-05" db="EMBL/GenBank/DDBJ databases">
        <authorList>
            <person name="Park J.-S."/>
        </authorList>
    </citation>
    <scope>NUCLEOTIDE SEQUENCE [LARGE SCALE GENOMIC DNA]</scope>
    <source>
        <strain evidence="2 3">2012CJ34-2</strain>
    </source>
</reference>
<dbReference type="Proteomes" id="UP001203338">
    <property type="component" value="Unassembled WGS sequence"/>
</dbReference>
<dbReference type="PANTHER" id="PTHR43233">
    <property type="entry name" value="FAMILY N-ACETYLTRANSFERASE, PUTATIVE (AFU_ORTHOLOGUE AFUA_6G03350)-RELATED"/>
    <property type="match status" value="1"/>
</dbReference>
<dbReference type="InterPro" id="IPR053144">
    <property type="entry name" value="Acetyltransferase_Butenolide"/>
</dbReference>
<sequence>MEWNRDQYLISTDVESLDIPLIHDFLSNKAYWCRGIPYEIVERSIENSLCFGLFFNNIQVGFARLITDKATFAYLADVFILPEHRGRNLSKWMMRCILDHPSLQGLRRITLATADAHGLYSQFGFRSLNKPDHFMEIHYPDIY</sequence>
<protein>
    <submittedName>
        <fullName evidence="2">GNAT family N-acetyltransferase</fullName>
    </submittedName>
</protein>
<feature type="domain" description="N-acetyltransferase" evidence="1">
    <location>
        <begin position="1"/>
        <end position="140"/>
    </location>
</feature>
<dbReference type="RefSeq" id="WP_249698351.1">
    <property type="nucleotide sequence ID" value="NZ_JAMFLX010000005.1"/>
</dbReference>
<evidence type="ECO:0000259" key="1">
    <source>
        <dbReference type="PROSITE" id="PS51186"/>
    </source>
</evidence>
<comment type="caution">
    <text evidence="2">The sequence shown here is derived from an EMBL/GenBank/DDBJ whole genome shotgun (WGS) entry which is preliminary data.</text>
</comment>
<dbReference type="EMBL" id="JAMFLX010000005">
    <property type="protein sequence ID" value="MCL6269358.1"/>
    <property type="molecule type" value="Genomic_DNA"/>
</dbReference>
<accession>A0ABT0PDA2</accession>
<dbReference type="Pfam" id="PF00583">
    <property type="entry name" value="Acetyltransf_1"/>
    <property type="match status" value="1"/>
</dbReference>
<dbReference type="CDD" id="cd04301">
    <property type="entry name" value="NAT_SF"/>
    <property type="match status" value="1"/>
</dbReference>
<proteinExistence type="predicted"/>